<dbReference type="PANTHER" id="PTHR11847">
    <property type="entry name" value="RIBOSOMAL PROTEIN L15"/>
    <property type="match status" value="1"/>
</dbReference>
<dbReference type="GO" id="GO:0005840">
    <property type="term" value="C:ribosome"/>
    <property type="evidence" value="ECO:0007669"/>
    <property type="project" value="UniProtKB-KW"/>
</dbReference>
<evidence type="ECO:0000313" key="5">
    <source>
        <dbReference type="EMBL" id="KAF7683296.1"/>
    </source>
</evidence>
<dbReference type="Proteomes" id="UP001516464">
    <property type="component" value="Unassembled WGS sequence"/>
</dbReference>
<name>A0ABQ7HYP9_9MICR</name>
<accession>A0ABQ7HYP9</accession>
<keyword evidence="3 4" id="KW-0687">Ribonucleoprotein</keyword>
<dbReference type="InterPro" id="IPR000439">
    <property type="entry name" value="Ribosomal_eL15"/>
</dbReference>
<gene>
    <name evidence="5" type="primary">RpL15</name>
    <name evidence="5" type="ORF">TCON_1495</name>
</gene>
<evidence type="ECO:0000313" key="6">
    <source>
        <dbReference type="Proteomes" id="UP001516464"/>
    </source>
</evidence>
<comment type="similarity">
    <text evidence="1 4">Belongs to the eukaryotic ribosomal protein eL15 family.</text>
</comment>
<evidence type="ECO:0000256" key="2">
    <source>
        <dbReference type="ARBA" id="ARBA00022980"/>
    </source>
</evidence>
<sequence length="204" mass="23884">MGASDYLKAIHQKKQGDIMRYLLRIRLWEYRQRGAIHRVKTPTYPEQARKLGYRKKQGFVIYRVRVKRGDRKRICPKGNNRGKPSNAGIYQRKTSKSLQALAEIEVGKRLSSLRLLNSYWVGQDGCYKFYEVILVDPNHNAIRNDPKINWICQSVMKHRECRGLTKATKKSRGLGKGIRYNKTIGGSRRACWRRNNTVSLLKYR</sequence>
<keyword evidence="2 4" id="KW-0689">Ribosomal protein</keyword>
<dbReference type="EMBL" id="SBIQ01000103">
    <property type="protein sequence ID" value="KAF7683296.1"/>
    <property type="molecule type" value="Genomic_DNA"/>
</dbReference>
<organism evidence="5 6">
    <name type="scientific">Astathelohania contejeani</name>
    <dbReference type="NCBI Taxonomy" id="164912"/>
    <lineage>
        <taxon>Eukaryota</taxon>
        <taxon>Fungi</taxon>
        <taxon>Fungi incertae sedis</taxon>
        <taxon>Microsporidia</taxon>
        <taxon>Astathelohaniidae</taxon>
        <taxon>Astathelohania</taxon>
    </lineage>
</organism>
<protein>
    <recommendedName>
        <fullName evidence="4">Ribosomal protein L15</fullName>
    </recommendedName>
</protein>
<evidence type="ECO:0000256" key="4">
    <source>
        <dbReference type="RuleBase" id="RU000663"/>
    </source>
</evidence>
<evidence type="ECO:0000256" key="3">
    <source>
        <dbReference type="ARBA" id="ARBA00023274"/>
    </source>
</evidence>
<reference evidence="5 6" key="1">
    <citation type="submission" date="2019-01" db="EMBL/GenBank/DDBJ databases">
        <title>Genomes sequencing and comparative genomics of infectious freshwater microsporidia, Cucumispora dikerogammari and Thelohania contejeani.</title>
        <authorList>
            <person name="Cormier A."/>
            <person name="Giraud I."/>
            <person name="Wattier R."/>
            <person name="Teixeira M."/>
            <person name="Grandjean F."/>
            <person name="Rigaud T."/>
            <person name="Cordaux R."/>
        </authorList>
    </citation>
    <scope>NUCLEOTIDE SEQUENCE [LARGE SCALE GENOMIC DNA]</scope>
    <source>
        <strain evidence="5">T1</strain>
        <tissue evidence="5">Spores</tissue>
    </source>
</reference>
<dbReference type="PANTHER" id="PTHR11847:SF4">
    <property type="entry name" value="LARGE RIBOSOMAL SUBUNIT PROTEIN EL15"/>
    <property type="match status" value="1"/>
</dbReference>
<dbReference type="InterPro" id="IPR024794">
    <property type="entry name" value="Rbsml_eL15_core_dom_sf"/>
</dbReference>
<dbReference type="Gene3D" id="3.40.1120.10">
    <property type="entry name" value="Ribosomal protein l15e"/>
    <property type="match status" value="1"/>
</dbReference>
<proteinExistence type="inferred from homology"/>
<dbReference type="NCBIfam" id="NF003269">
    <property type="entry name" value="PRK04243.1"/>
    <property type="match status" value="1"/>
</dbReference>
<keyword evidence="6" id="KW-1185">Reference proteome</keyword>
<dbReference type="SMART" id="SM01384">
    <property type="entry name" value="Ribosomal_L15e"/>
    <property type="match status" value="1"/>
</dbReference>
<evidence type="ECO:0000256" key="1">
    <source>
        <dbReference type="ARBA" id="ARBA00006857"/>
    </source>
</evidence>
<dbReference type="InterPro" id="IPR012678">
    <property type="entry name" value="Ribosomal_uL23/eL15/eS24_sf"/>
</dbReference>
<comment type="caution">
    <text evidence="5">The sequence shown here is derived from an EMBL/GenBank/DDBJ whole genome shotgun (WGS) entry which is preliminary data.</text>
</comment>
<dbReference type="Pfam" id="PF00827">
    <property type="entry name" value="Ribosomal_L15e"/>
    <property type="match status" value="1"/>
</dbReference>
<dbReference type="SUPFAM" id="SSF54189">
    <property type="entry name" value="Ribosomal proteins S24e, L23 and L15e"/>
    <property type="match status" value="1"/>
</dbReference>